<dbReference type="InterPro" id="IPR013780">
    <property type="entry name" value="Glyco_hydro_b"/>
</dbReference>
<evidence type="ECO:0000256" key="3">
    <source>
        <dbReference type="ARBA" id="ARBA00022801"/>
    </source>
</evidence>
<feature type="domain" description="Glycosyl hydrolase family 36 C-terminal" evidence="5">
    <location>
        <begin position="434"/>
        <end position="536"/>
    </location>
</feature>
<evidence type="ECO:0000256" key="2">
    <source>
        <dbReference type="ARBA" id="ARBA00012755"/>
    </source>
</evidence>
<keyword evidence="3" id="KW-0378">Hydrolase</keyword>
<dbReference type="PANTHER" id="PTHR43053">
    <property type="entry name" value="GLYCOSIDASE FAMILY 31"/>
    <property type="match status" value="1"/>
</dbReference>
<dbReference type="Gene3D" id="2.60.40.1180">
    <property type="entry name" value="Golgi alpha-mannosidase II"/>
    <property type="match status" value="1"/>
</dbReference>
<evidence type="ECO:0000256" key="4">
    <source>
        <dbReference type="ARBA" id="ARBA00023295"/>
    </source>
</evidence>
<dbReference type="Pfam" id="PF16875">
    <property type="entry name" value="Glyco_hydro_36N"/>
    <property type="match status" value="1"/>
</dbReference>
<dbReference type="Pfam" id="PF16874">
    <property type="entry name" value="Glyco_hydro_36C"/>
    <property type="match status" value="1"/>
</dbReference>
<comment type="caution">
    <text evidence="7">The sequence shown here is derived from an EMBL/GenBank/DDBJ whole genome shotgun (WGS) entry which is preliminary data.</text>
</comment>
<name>A0ABP9I8D3_9ACTN</name>
<feature type="domain" description="Glycosyl hydrolase family 36 N-terminal" evidence="6">
    <location>
        <begin position="9"/>
        <end position="74"/>
    </location>
</feature>
<evidence type="ECO:0000313" key="7">
    <source>
        <dbReference type="EMBL" id="GAA4990801.1"/>
    </source>
</evidence>
<dbReference type="Gene3D" id="3.20.20.70">
    <property type="entry name" value="Aldolase class I"/>
    <property type="match status" value="1"/>
</dbReference>
<sequence>MLRGLSRAAAHEGYRVLVAGTPGFGFRHGEVWGVHVAWSGNPVYLVEHLPEGAATASSVLGGGEHLAPGEVRLAAGESYTTPEVLYVHSTAGLDGLSARLHERLRARPQHPRTPRPVVLNTWEAVYFDHDLATLTALADTAARIGVERFVLDDGWFGARRDDRTGLGDWYVSQDVWPQGLNPLFDHVRALGMQVGLWVEPEMVNPDSDLARAHPDWVLTPEAPLWRTQHVLDLAHPAAWEHLLERLDALVTEFGVDFLKWDHNRDLHVAEHRRADGTAAPGVHAQTVALYALLDELRRRHPGLEVESCASGGARVDLGILQRTDRIWASDTNDALERQQIQRWTALLVPPELTGAHVGPPEAHSTHRHLALQFRCATALFGHAGIEWDVTTCSPAELEVLSRWTALYKELRPLLHSGRVVRADEVDPGALLHGVVAADAGEAVFCWARLATAADAQPGRVRLPGLDPAARYAVRVRTELGEPSVLQGAPPPWPARAGGAAGGAQDGGGLVLTGAALGALGLPMPLLNPGAALLLHLVRT</sequence>
<dbReference type="InterPro" id="IPR050985">
    <property type="entry name" value="Alpha-glycosidase_related"/>
</dbReference>
<dbReference type="EC" id="3.2.1.22" evidence="2"/>
<evidence type="ECO:0000259" key="5">
    <source>
        <dbReference type="Pfam" id="PF16874"/>
    </source>
</evidence>
<dbReference type="InterPro" id="IPR017853">
    <property type="entry name" value="GH"/>
</dbReference>
<protein>
    <recommendedName>
        <fullName evidence="2">alpha-galactosidase</fullName>
        <ecNumber evidence="2">3.2.1.22</ecNumber>
    </recommendedName>
</protein>
<dbReference type="InterPro" id="IPR031705">
    <property type="entry name" value="Glyco_hydro_36_C"/>
</dbReference>
<proteinExistence type="predicted"/>
<dbReference type="InterPro" id="IPR038417">
    <property type="entry name" value="Alpga-gal_N_sf"/>
</dbReference>
<dbReference type="PRINTS" id="PR00743">
    <property type="entry name" value="GLHYDRLASE36"/>
</dbReference>
<dbReference type="Pfam" id="PF02065">
    <property type="entry name" value="Melibiase"/>
    <property type="match status" value="1"/>
</dbReference>
<accession>A0ABP9I8D3</accession>
<dbReference type="SUPFAM" id="SSF51445">
    <property type="entry name" value="(Trans)glycosidases"/>
    <property type="match status" value="1"/>
</dbReference>
<comment type="catalytic activity">
    <reaction evidence="1">
        <text>Hydrolysis of terminal, non-reducing alpha-D-galactose residues in alpha-D-galactosides, including galactose oligosaccharides, galactomannans and galactolipids.</text>
        <dbReference type="EC" id="3.2.1.22"/>
    </reaction>
</comment>
<evidence type="ECO:0000256" key="1">
    <source>
        <dbReference type="ARBA" id="ARBA00001255"/>
    </source>
</evidence>
<dbReference type="InterPro" id="IPR013785">
    <property type="entry name" value="Aldolase_TIM"/>
</dbReference>
<gene>
    <name evidence="7" type="ORF">GCM10023225_29640</name>
</gene>
<evidence type="ECO:0000259" key="6">
    <source>
        <dbReference type="Pfam" id="PF16875"/>
    </source>
</evidence>
<dbReference type="PANTHER" id="PTHR43053:SF3">
    <property type="entry name" value="ALPHA-GALACTOSIDASE C-RELATED"/>
    <property type="match status" value="1"/>
</dbReference>
<reference evidence="8" key="1">
    <citation type="journal article" date="2019" name="Int. J. Syst. Evol. Microbiol.">
        <title>The Global Catalogue of Microorganisms (GCM) 10K type strain sequencing project: providing services to taxonomists for standard genome sequencing and annotation.</title>
        <authorList>
            <consortium name="The Broad Institute Genomics Platform"/>
            <consortium name="The Broad Institute Genome Sequencing Center for Infectious Disease"/>
            <person name="Wu L."/>
            <person name="Ma J."/>
        </authorList>
    </citation>
    <scope>NUCLEOTIDE SEQUENCE [LARGE SCALE GENOMIC DNA]</scope>
    <source>
        <strain evidence="8">JCM 18126</strain>
    </source>
</reference>
<keyword evidence="4" id="KW-0326">Glycosidase</keyword>
<dbReference type="InterPro" id="IPR031704">
    <property type="entry name" value="Glyco_hydro_36_N"/>
</dbReference>
<evidence type="ECO:0000313" key="8">
    <source>
        <dbReference type="Proteomes" id="UP001501195"/>
    </source>
</evidence>
<dbReference type="Proteomes" id="UP001501195">
    <property type="component" value="Unassembled WGS sequence"/>
</dbReference>
<dbReference type="InterPro" id="IPR002252">
    <property type="entry name" value="Glyco_hydro_36"/>
</dbReference>
<dbReference type="Gene3D" id="2.70.98.60">
    <property type="entry name" value="alpha-galactosidase from lactobacil brevis"/>
    <property type="match status" value="1"/>
</dbReference>
<organism evidence="7 8">
    <name type="scientific">Kineococcus glutinatus</name>
    <dbReference type="NCBI Taxonomy" id="1070872"/>
    <lineage>
        <taxon>Bacteria</taxon>
        <taxon>Bacillati</taxon>
        <taxon>Actinomycetota</taxon>
        <taxon>Actinomycetes</taxon>
        <taxon>Kineosporiales</taxon>
        <taxon>Kineosporiaceae</taxon>
        <taxon>Kineococcus</taxon>
    </lineage>
</organism>
<keyword evidence="8" id="KW-1185">Reference proteome</keyword>
<dbReference type="InterPro" id="IPR000111">
    <property type="entry name" value="Glyco_hydro_27/36_CS"/>
</dbReference>
<dbReference type="CDD" id="cd14791">
    <property type="entry name" value="GH36"/>
    <property type="match status" value="1"/>
</dbReference>
<dbReference type="PROSITE" id="PS00512">
    <property type="entry name" value="ALPHA_GALACTOSIDASE"/>
    <property type="match status" value="1"/>
</dbReference>
<dbReference type="EMBL" id="BAABIL010000512">
    <property type="protein sequence ID" value="GAA4990801.1"/>
    <property type="molecule type" value="Genomic_DNA"/>
</dbReference>